<dbReference type="EMBL" id="JACBKZ010000004">
    <property type="protein sequence ID" value="KAF5952624.1"/>
    <property type="molecule type" value="Genomic_DNA"/>
</dbReference>
<gene>
    <name evidence="1" type="ORF">HYC85_010568</name>
</gene>
<protein>
    <submittedName>
        <fullName evidence="1">Uncharacterized protein</fullName>
    </submittedName>
</protein>
<reference evidence="1 2" key="2">
    <citation type="submission" date="2020-07" db="EMBL/GenBank/DDBJ databases">
        <title>Genome assembly of wild tea tree DASZ reveals pedigree and selection history of tea varieties.</title>
        <authorList>
            <person name="Zhang W."/>
        </authorList>
    </citation>
    <scope>NUCLEOTIDE SEQUENCE [LARGE SCALE GENOMIC DNA]</scope>
    <source>
        <strain evidence="2">cv. G240</strain>
        <tissue evidence="1">Leaf</tissue>
    </source>
</reference>
<evidence type="ECO:0000313" key="1">
    <source>
        <dbReference type="EMBL" id="KAF5952624.1"/>
    </source>
</evidence>
<evidence type="ECO:0000313" key="2">
    <source>
        <dbReference type="Proteomes" id="UP000593564"/>
    </source>
</evidence>
<sequence>MEFYDCPNKANSITFWSHMIHVYLHSQFINFKLKKNEWESQSFRAWRTWYGNTDSWGCCCCGRCLWSSSSVTWRSSSVTWQPSSITWPSSPVTWPSSPWAREIQTWEIWPSSPWPSSPRGEVQEMEVIPACCFIVIPVLNICPSLPIKNYIGDQAFW</sequence>
<organism evidence="1 2">
    <name type="scientific">Camellia sinensis</name>
    <name type="common">Tea plant</name>
    <name type="synonym">Thea sinensis</name>
    <dbReference type="NCBI Taxonomy" id="4442"/>
    <lineage>
        <taxon>Eukaryota</taxon>
        <taxon>Viridiplantae</taxon>
        <taxon>Streptophyta</taxon>
        <taxon>Embryophyta</taxon>
        <taxon>Tracheophyta</taxon>
        <taxon>Spermatophyta</taxon>
        <taxon>Magnoliopsida</taxon>
        <taxon>eudicotyledons</taxon>
        <taxon>Gunneridae</taxon>
        <taxon>Pentapetalae</taxon>
        <taxon>asterids</taxon>
        <taxon>Ericales</taxon>
        <taxon>Theaceae</taxon>
        <taxon>Camellia</taxon>
    </lineage>
</organism>
<reference evidence="2" key="1">
    <citation type="journal article" date="2020" name="Nat. Commun.">
        <title>Genome assembly of wild tea tree DASZ reveals pedigree and selection history of tea varieties.</title>
        <authorList>
            <person name="Zhang W."/>
            <person name="Zhang Y."/>
            <person name="Qiu H."/>
            <person name="Guo Y."/>
            <person name="Wan H."/>
            <person name="Zhang X."/>
            <person name="Scossa F."/>
            <person name="Alseekh S."/>
            <person name="Zhang Q."/>
            <person name="Wang P."/>
            <person name="Xu L."/>
            <person name="Schmidt M.H."/>
            <person name="Jia X."/>
            <person name="Li D."/>
            <person name="Zhu A."/>
            <person name="Guo F."/>
            <person name="Chen W."/>
            <person name="Ni D."/>
            <person name="Usadel B."/>
            <person name="Fernie A.R."/>
            <person name="Wen W."/>
        </authorList>
    </citation>
    <scope>NUCLEOTIDE SEQUENCE [LARGE SCALE GENOMIC DNA]</scope>
    <source>
        <strain evidence="2">cv. G240</strain>
    </source>
</reference>
<keyword evidence="2" id="KW-1185">Reference proteome</keyword>
<proteinExistence type="predicted"/>
<accession>A0A7J7HKW0</accession>
<comment type="caution">
    <text evidence="1">The sequence shown here is derived from an EMBL/GenBank/DDBJ whole genome shotgun (WGS) entry which is preliminary data.</text>
</comment>
<name>A0A7J7HKW0_CAMSI</name>
<dbReference type="Proteomes" id="UP000593564">
    <property type="component" value="Unassembled WGS sequence"/>
</dbReference>
<dbReference type="AlphaFoldDB" id="A0A7J7HKW0"/>